<reference evidence="1" key="1">
    <citation type="journal article" date="2021" name="bioRxiv">
        <title>Whole Genome Assembly and Annotation of Northern Wild Rice, Zizania palustris L., Supports a Whole Genome Duplication in the Zizania Genus.</title>
        <authorList>
            <person name="Haas M."/>
            <person name="Kono T."/>
            <person name="Macchietto M."/>
            <person name="Millas R."/>
            <person name="McGilp L."/>
            <person name="Shao M."/>
            <person name="Duquette J."/>
            <person name="Hirsch C.N."/>
            <person name="Kimball J."/>
        </authorList>
    </citation>
    <scope>NUCLEOTIDE SEQUENCE</scope>
    <source>
        <tissue evidence="1">Fresh leaf tissue</tissue>
    </source>
</reference>
<dbReference type="AlphaFoldDB" id="A0A8J5V973"/>
<protein>
    <submittedName>
        <fullName evidence="1">Uncharacterized protein</fullName>
    </submittedName>
</protein>
<gene>
    <name evidence="1" type="ORF">GUJ93_ZPchr0001g31431</name>
</gene>
<comment type="caution">
    <text evidence="1">The sequence shown here is derived from an EMBL/GenBank/DDBJ whole genome shotgun (WGS) entry which is preliminary data.</text>
</comment>
<sequence length="87" mass="9339">MWASRVVGEVMGYVYTGRFRPGCMRVGISPRQRGGCTAGEGHYCRQRAWAGRDDLGQPGRLLAAVSAASLAYATSPCQHISHAQATI</sequence>
<evidence type="ECO:0000313" key="2">
    <source>
        <dbReference type="Proteomes" id="UP000729402"/>
    </source>
</evidence>
<dbReference type="Proteomes" id="UP000729402">
    <property type="component" value="Unassembled WGS sequence"/>
</dbReference>
<reference evidence="1" key="2">
    <citation type="submission" date="2021-02" db="EMBL/GenBank/DDBJ databases">
        <authorList>
            <person name="Kimball J.A."/>
            <person name="Haas M.W."/>
            <person name="Macchietto M."/>
            <person name="Kono T."/>
            <person name="Duquette J."/>
            <person name="Shao M."/>
        </authorList>
    </citation>
    <scope>NUCLEOTIDE SEQUENCE</scope>
    <source>
        <tissue evidence="1">Fresh leaf tissue</tissue>
    </source>
</reference>
<dbReference type="EMBL" id="JAAALK010000288">
    <property type="protein sequence ID" value="KAG8055635.1"/>
    <property type="molecule type" value="Genomic_DNA"/>
</dbReference>
<accession>A0A8J5V973</accession>
<evidence type="ECO:0000313" key="1">
    <source>
        <dbReference type="EMBL" id="KAG8055635.1"/>
    </source>
</evidence>
<proteinExistence type="predicted"/>
<organism evidence="1 2">
    <name type="scientific">Zizania palustris</name>
    <name type="common">Northern wild rice</name>
    <dbReference type="NCBI Taxonomy" id="103762"/>
    <lineage>
        <taxon>Eukaryota</taxon>
        <taxon>Viridiplantae</taxon>
        <taxon>Streptophyta</taxon>
        <taxon>Embryophyta</taxon>
        <taxon>Tracheophyta</taxon>
        <taxon>Spermatophyta</taxon>
        <taxon>Magnoliopsida</taxon>
        <taxon>Liliopsida</taxon>
        <taxon>Poales</taxon>
        <taxon>Poaceae</taxon>
        <taxon>BOP clade</taxon>
        <taxon>Oryzoideae</taxon>
        <taxon>Oryzeae</taxon>
        <taxon>Zizaniinae</taxon>
        <taxon>Zizania</taxon>
    </lineage>
</organism>
<keyword evidence="2" id="KW-1185">Reference proteome</keyword>
<name>A0A8J5V973_ZIZPA</name>